<evidence type="ECO:0000313" key="2">
    <source>
        <dbReference type="EMBL" id="CAH1446503.1"/>
    </source>
</evidence>
<dbReference type="Proteomes" id="UP001157418">
    <property type="component" value="Unassembled WGS sequence"/>
</dbReference>
<comment type="similarity">
    <text evidence="1">Belongs to the plant acyltransferase family.</text>
</comment>
<evidence type="ECO:0000313" key="3">
    <source>
        <dbReference type="Proteomes" id="UP001157418"/>
    </source>
</evidence>
<dbReference type="PANTHER" id="PTHR31642">
    <property type="entry name" value="TRICHOTHECENE 3-O-ACETYLTRANSFERASE"/>
    <property type="match status" value="1"/>
</dbReference>
<dbReference type="InterPro" id="IPR023213">
    <property type="entry name" value="CAT-like_dom_sf"/>
</dbReference>
<sequence length="292" mass="32287">MLSTSSPATTIPSSLKYLPLRSFANHNTGASVDLFRPASSIGRIKSETFFKCGGFAIGMTVNHVTLDAISLKTFLENLASLAADKPLATTPFNDRHLLAARSPPQIKFDHPELLKIPTEMDLPSATIFDYAKDQLDCKIFNLTSNDIAHLKQKAKDGHVSANVKFSKFNLVAAHVWRCKALSYGTNYDPQRVSTVLYAVDVRFRLNLPQSYTGNAILSAYASARCKDIEEGPLSKLVEMMVEGNNRMTGEYARSVIDWGEVNKGFPNGDCLISSAWRLGSTDLEEYSLWKPQ</sequence>
<keyword evidence="3" id="KW-1185">Reference proteome</keyword>
<name>A0AAU9P929_9ASTR</name>
<protein>
    <submittedName>
        <fullName evidence="2">Uncharacterized protein</fullName>
    </submittedName>
</protein>
<dbReference type="AlphaFoldDB" id="A0AAU9P929"/>
<dbReference type="InterPro" id="IPR050317">
    <property type="entry name" value="Plant_Fungal_Acyltransferase"/>
</dbReference>
<accession>A0AAU9P929</accession>
<dbReference type="Pfam" id="PF02458">
    <property type="entry name" value="Transferase"/>
    <property type="match status" value="1"/>
</dbReference>
<dbReference type="Gene3D" id="3.30.559.10">
    <property type="entry name" value="Chloramphenicol acetyltransferase-like domain"/>
    <property type="match status" value="2"/>
</dbReference>
<dbReference type="GO" id="GO:0016747">
    <property type="term" value="F:acyltransferase activity, transferring groups other than amino-acyl groups"/>
    <property type="evidence" value="ECO:0007669"/>
    <property type="project" value="TreeGrafter"/>
</dbReference>
<evidence type="ECO:0000256" key="1">
    <source>
        <dbReference type="ARBA" id="ARBA00009861"/>
    </source>
</evidence>
<dbReference type="EMBL" id="CAKMRJ010005523">
    <property type="protein sequence ID" value="CAH1446503.1"/>
    <property type="molecule type" value="Genomic_DNA"/>
</dbReference>
<dbReference type="PANTHER" id="PTHR31642:SF189">
    <property type="entry name" value="ACYLTRANSFERASE GLAUCE"/>
    <property type="match status" value="1"/>
</dbReference>
<reference evidence="2 3" key="1">
    <citation type="submission" date="2022-01" db="EMBL/GenBank/DDBJ databases">
        <authorList>
            <person name="Xiong W."/>
            <person name="Schranz E."/>
        </authorList>
    </citation>
    <scope>NUCLEOTIDE SEQUENCE [LARGE SCALE GENOMIC DNA]</scope>
</reference>
<gene>
    <name evidence="2" type="ORF">LVIROSA_LOCUS32192</name>
</gene>
<comment type="caution">
    <text evidence="2">The sequence shown here is derived from an EMBL/GenBank/DDBJ whole genome shotgun (WGS) entry which is preliminary data.</text>
</comment>
<organism evidence="2 3">
    <name type="scientific">Lactuca virosa</name>
    <dbReference type="NCBI Taxonomy" id="75947"/>
    <lineage>
        <taxon>Eukaryota</taxon>
        <taxon>Viridiplantae</taxon>
        <taxon>Streptophyta</taxon>
        <taxon>Embryophyta</taxon>
        <taxon>Tracheophyta</taxon>
        <taxon>Spermatophyta</taxon>
        <taxon>Magnoliopsida</taxon>
        <taxon>eudicotyledons</taxon>
        <taxon>Gunneridae</taxon>
        <taxon>Pentapetalae</taxon>
        <taxon>asterids</taxon>
        <taxon>campanulids</taxon>
        <taxon>Asterales</taxon>
        <taxon>Asteraceae</taxon>
        <taxon>Cichorioideae</taxon>
        <taxon>Cichorieae</taxon>
        <taxon>Lactucinae</taxon>
        <taxon>Lactuca</taxon>
    </lineage>
</organism>
<proteinExistence type="inferred from homology"/>